<feature type="transmembrane region" description="Helical" evidence="1">
    <location>
        <begin position="193"/>
        <end position="217"/>
    </location>
</feature>
<evidence type="ECO:0000313" key="3">
    <source>
        <dbReference type="Proteomes" id="UP001500655"/>
    </source>
</evidence>
<keyword evidence="1" id="KW-0812">Transmembrane</keyword>
<reference evidence="2 3" key="1">
    <citation type="journal article" date="2019" name="Int. J. Syst. Evol. Microbiol.">
        <title>The Global Catalogue of Microorganisms (GCM) 10K type strain sequencing project: providing services to taxonomists for standard genome sequencing and annotation.</title>
        <authorList>
            <consortium name="The Broad Institute Genomics Platform"/>
            <consortium name="The Broad Institute Genome Sequencing Center for Infectious Disease"/>
            <person name="Wu L."/>
            <person name="Ma J."/>
        </authorList>
    </citation>
    <scope>NUCLEOTIDE SEQUENCE [LARGE SCALE GENOMIC DNA]</scope>
    <source>
        <strain evidence="2 3">JCM 13249</strain>
    </source>
</reference>
<feature type="transmembrane region" description="Helical" evidence="1">
    <location>
        <begin position="88"/>
        <end position="108"/>
    </location>
</feature>
<keyword evidence="1" id="KW-1133">Transmembrane helix</keyword>
<feature type="transmembrane region" description="Helical" evidence="1">
    <location>
        <begin position="52"/>
        <end position="76"/>
    </location>
</feature>
<dbReference type="RefSeq" id="WP_344082251.1">
    <property type="nucleotide sequence ID" value="NZ_BAAALS010000014.1"/>
</dbReference>
<keyword evidence="1" id="KW-0472">Membrane</keyword>
<gene>
    <name evidence="2" type="ORF">GCM10009681_31820</name>
</gene>
<sequence>MSTATERALIATPAPVRWRVGHAGFVVAAWLAVVGTALLVRPGDAIRPYALFAHLISLAVGFGAVLCVELYSLAWLARRTTLERVTTLALTLDPLIWLGLVGLAGSGLLLGPNLARPLTAVKMALVLVVGLNGVRARRLGHDLRGLLDEHTASLGRHAAGRRVNPDAAVALEVGAPPEAVAPAAASPKVPMRIFLRAASISAVSQAAWWGAAVIGFLTTTGR</sequence>
<proteinExistence type="predicted"/>
<keyword evidence="3" id="KW-1185">Reference proteome</keyword>
<evidence type="ECO:0008006" key="4">
    <source>
        <dbReference type="Google" id="ProtNLM"/>
    </source>
</evidence>
<feature type="transmembrane region" description="Helical" evidence="1">
    <location>
        <begin position="114"/>
        <end position="134"/>
    </location>
</feature>
<feature type="transmembrane region" description="Helical" evidence="1">
    <location>
        <begin position="20"/>
        <end position="40"/>
    </location>
</feature>
<comment type="caution">
    <text evidence="2">The sequence shown here is derived from an EMBL/GenBank/DDBJ whole genome shotgun (WGS) entry which is preliminary data.</text>
</comment>
<organism evidence="2 3">
    <name type="scientific">Luedemannella helvata</name>
    <dbReference type="NCBI Taxonomy" id="349315"/>
    <lineage>
        <taxon>Bacteria</taxon>
        <taxon>Bacillati</taxon>
        <taxon>Actinomycetota</taxon>
        <taxon>Actinomycetes</taxon>
        <taxon>Micromonosporales</taxon>
        <taxon>Micromonosporaceae</taxon>
        <taxon>Luedemannella</taxon>
    </lineage>
</organism>
<protein>
    <recommendedName>
        <fullName evidence="4">Transmembrane protein</fullName>
    </recommendedName>
</protein>
<dbReference type="EMBL" id="BAAALS010000014">
    <property type="protein sequence ID" value="GAA1758224.1"/>
    <property type="molecule type" value="Genomic_DNA"/>
</dbReference>
<dbReference type="Proteomes" id="UP001500655">
    <property type="component" value="Unassembled WGS sequence"/>
</dbReference>
<name>A0ABN2KJZ2_9ACTN</name>
<evidence type="ECO:0000256" key="1">
    <source>
        <dbReference type="SAM" id="Phobius"/>
    </source>
</evidence>
<accession>A0ABN2KJZ2</accession>
<evidence type="ECO:0000313" key="2">
    <source>
        <dbReference type="EMBL" id="GAA1758224.1"/>
    </source>
</evidence>